<evidence type="ECO:0000313" key="2">
    <source>
        <dbReference type="Proteomes" id="UP001152888"/>
    </source>
</evidence>
<dbReference type="AlphaFoldDB" id="A0A9P0Q4Q4"/>
<dbReference type="Proteomes" id="UP001152888">
    <property type="component" value="Unassembled WGS sequence"/>
</dbReference>
<keyword evidence="2" id="KW-1185">Reference proteome</keyword>
<organism evidence="1 2">
    <name type="scientific">Acanthoscelides obtectus</name>
    <name type="common">Bean weevil</name>
    <name type="synonym">Bruchus obtectus</name>
    <dbReference type="NCBI Taxonomy" id="200917"/>
    <lineage>
        <taxon>Eukaryota</taxon>
        <taxon>Metazoa</taxon>
        <taxon>Ecdysozoa</taxon>
        <taxon>Arthropoda</taxon>
        <taxon>Hexapoda</taxon>
        <taxon>Insecta</taxon>
        <taxon>Pterygota</taxon>
        <taxon>Neoptera</taxon>
        <taxon>Endopterygota</taxon>
        <taxon>Coleoptera</taxon>
        <taxon>Polyphaga</taxon>
        <taxon>Cucujiformia</taxon>
        <taxon>Chrysomeloidea</taxon>
        <taxon>Chrysomelidae</taxon>
        <taxon>Bruchinae</taxon>
        <taxon>Bruchini</taxon>
        <taxon>Acanthoscelides</taxon>
    </lineage>
</organism>
<gene>
    <name evidence="1" type="ORF">ACAOBT_LOCUS28950</name>
</gene>
<accession>A0A9P0Q4Q4</accession>
<name>A0A9P0Q4Q4_ACAOB</name>
<evidence type="ECO:0000313" key="1">
    <source>
        <dbReference type="EMBL" id="CAH2006166.1"/>
    </source>
</evidence>
<proteinExistence type="predicted"/>
<sequence length="21" mass="2475">MLPIWLCLRGKRQLCVSNSEQ</sequence>
<comment type="caution">
    <text evidence="1">The sequence shown here is derived from an EMBL/GenBank/DDBJ whole genome shotgun (WGS) entry which is preliminary data.</text>
</comment>
<reference evidence="1" key="1">
    <citation type="submission" date="2022-03" db="EMBL/GenBank/DDBJ databases">
        <authorList>
            <person name="Sayadi A."/>
        </authorList>
    </citation>
    <scope>NUCLEOTIDE SEQUENCE</scope>
</reference>
<protein>
    <submittedName>
        <fullName evidence="1">Uncharacterized protein</fullName>
    </submittedName>
</protein>
<dbReference type="EMBL" id="CAKOFQ010007674">
    <property type="protein sequence ID" value="CAH2006166.1"/>
    <property type="molecule type" value="Genomic_DNA"/>
</dbReference>